<organism evidence="3 4">
    <name type="scientific">Amblyomma americanum</name>
    <name type="common">Lone star tick</name>
    <dbReference type="NCBI Taxonomy" id="6943"/>
    <lineage>
        <taxon>Eukaryota</taxon>
        <taxon>Metazoa</taxon>
        <taxon>Ecdysozoa</taxon>
        <taxon>Arthropoda</taxon>
        <taxon>Chelicerata</taxon>
        <taxon>Arachnida</taxon>
        <taxon>Acari</taxon>
        <taxon>Parasitiformes</taxon>
        <taxon>Ixodida</taxon>
        <taxon>Ixodoidea</taxon>
        <taxon>Ixodidae</taxon>
        <taxon>Amblyomminae</taxon>
        <taxon>Amblyomma</taxon>
    </lineage>
</organism>
<evidence type="ECO:0000313" key="4">
    <source>
        <dbReference type="Proteomes" id="UP001321473"/>
    </source>
</evidence>
<accession>A0AAQ4F2R5</accession>
<sequence>MVKNDTIDRACPAAYSCLVAQALFGNYFSGRCSSVFHGERGRSCSCAVKRRSQAMASSQPGPPVPAAAAGQPASPKTFMTPLGVHAPKEAAKVTQSQIDGPPNLAVKAFHLLLDRAQRNRDESGQPASFQYTLCFTVALVLVVTVVGAVLLEQAARRQRDKITSSTAEEEAKITKAPGLPKRDDDAAPIAKEMARRVTEGDEGPETMWPLSGLENAESDTTLRATEDEETIKTTDVDGATNTD</sequence>
<feature type="region of interest" description="Disordered" evidence="1">
    <location>
        <begin position="55"/>
        <end position="81"/>
    </location>
</feature>
<evidence type="ECO:0000256" key="1">
    <source>
        <dbReference type="SAM" id="MobiDB-lite"/>
    </source>
</evidence>
<dbReference type="Proteomes" id="UP001321473">
    <property type="component" value="Unassembled WGS sequence"/>
</dbReference>
<dbReference type="EMBL" id="JARKHS020007891">
    <property type="protein sequence ID" value="KAK8781221.1"/>
    <property type="molecule type" value="Genomic_DNA"/>
</dbReference>
<name>A0AAQ4F2R5_AMBAM</name>
<evidence type="ECO:0000256" key="2">
    <source>
        <dbReference type="SAM" id="Phobius"/>
    </source>
</evidence>
<reference evidence="3 4" key="1">
    <citation type="journal article" date="2023" name="Arcadia Sci">
        <title>De novo assembly of a long-read Amblyomma americanum tick genome.</title>
        <authorList>
            <person name="Chou S."/>
            <person name="Poskanzer K.E."/>
            <person name="Rollins M."/>
            <person name="Thuy-Boun P.S."/>
        </authorList>
    </citation>
    <scope>NUCLEOTIDE SEQUENCE [LARGE SCALE GENOMIC DNA]</scope>
    <source>
        <strain evidence="3">F_SG_1</strain>
        <tissue evidence="3">Salivary glands</tissue>
    </source>
</reference>
<feature type="region of interest" description="Disordered" evidence="1">
    <location>
        <begin position="156"/>
        <end position="243"/>
    </location>
</feature>
<keyword evidence="4" id="KW-1185">Reference proteome</keyword>
<keyword evidence="2" id="KW-0812">Transmembrane</keyword>
<comment type="caution">
    <text evidence="3">The sequence shown here is derived from an EMBL/GenBank/DDBJ whole genome shotgun (WGS) entry which is preliminary data.</text>
</comment>
<feature type="compositionally biased region" description="Low complexity" evidence="1">
    <location>
        <begin position="66"/>
        <end position="75"/>
    </location>
</feature>
<keyword evidence="2" id="KW-0472">Membrane</keyword>
<proteinExistence type="predicted"/>
<dbReference type="AlphaFoldDB" id="A0AAQ4F2R5"/>
<feature type="transmembrane region" description="Helical" evidence="2">
    <location>
        <begin position="129"/>
        <end position="151"/>
    </location>
</feature>
<evidence type="ECO:0008006" key="5">
    <source>
        <dbReference type="Google" id="ProtNLM"/>
    </source>
</evidence>
<gene>
    <name evidence="3" type="ORF">V5799_017437</name>
</gene>
<protein>
    <recommendedName>
        <fullName evidence="5">Transmembrane protein</fullName>
    </recommendedName>
</protein>
<evidence type="ECO:0000313" key="3">
    <source>
        <dbReference type="EMBL" id="KAK8781221.1"/>
    </source>
</evidence>
<keyword evidence="2" id="KW-1133">Transmembrane helix</keyword>